<dbReference type="AlphaFoldDB" id="A0A081CCR6"/>
<evidence type="ECO:0000256" key="6">
    <source>
        <dbReference type="ARBA" id="ARBA00022925"/>
    </source>
</evidence>
<dbReference type="GeneID" id="26303406"/>
<dbReference type="CDD" id="cd15239">
    <property type="entry name" value="7tm_YRO2_fungal-like"/>
    <property type="match status" value="1"/>
</dbReference>
<evidence type="ECO:0000256" key="8">
    <source>
        <dbReference type="ARBA" id="ARBA00022991"/>
    </source>
</evidence>
<keyword evidence="9 11" id="KW-0472">Membrane</keyword>
<proteinExistence type="inferred from homology"/>
<evidence type="ECO:0000313" key="13">
    <source>
        <dbReference type="Proteomes" id="UP000053758"/>
    </source>
</evidence>
<feature type="transmembrane region" description="Helical" evidence="11">
    <location>
        <begin position="167"/>
        <end position="190"/>
    </location>
</feature>
<dbReference type="PANTHER" id="PTHR28286">
    <property type="match status" value="1"/>
</dbReference>
<dbReference type="InterPro" id="IPR043476">
    <property type="entry name" value="Yro2-like_7TM"/>
</dbReference>
<dbReference type="GO" id="GO:0005783">
    <property type="term" value="C:endoplasmic reticulum"/>
    <property type="evidence" value="ECO:0007669"/>
    <property type="project" value="TreeGrafter"/>
</dbReference>
<dbReference type="SUPFAM" id="SSF81321">
    <property type="entry name" value="Family A G protein-coupled receptor-like"/>
    <property type="match status" value="1"/>
</dbReference>
<keyword evidence="5 11" id="KW-0812">Transmembrane</keyword>
<dbReference type="PROSITE" id="PS00950">
    <property type="entry name" value="BACTERIAL_OPSIN_1"/>
    <property type="match status" value="1"/>
</dbReference>
<keyword evidence="3" id="KW-0600">Photoreceptor protein</keyword>
<evidence type="ECO:0000256" key="5">
    <source>
        <dbReference type="ARBA" id="ARBA00022692"/>
    </source>
</evidence>
<evidence type="ECO:0000256" key="9">
    <source>
        <dbReference type="ARBA" id="ARBA00023136"/>
    </source>
</evidence>
<evidence type="ECO:0000256" key="4">
    <source>
        <dbReference type="ARBA" id="ARBA00022606"/>
    </source>
</evidence>
<keyword evidence="4" id="KW-0716">Sensory transduction</keyword>
<evidence type="ECO:0000256" key="7">
    <source>
        <dbReference type="ARBA" id="ARBA00022989"/>
    </source>
</evidence>
<dbReference type="Proteomes" id="UP000053758">
    <property type="component" value="Unassembled WGS sequence"/>
</dbReference>
<keyword evidence="8" id="KW-0157">Chromophore</keyword>
<evidence type="ECO:0000256" key="11">
    <source>
        <dbReference type="SAM" id="Phobius"/>
    </source>
</evidence>
<dbReference type="EMBL" id="DF830072">
    <property type="protein sequence ID" value="GAK64462.1"/>
    <property type="molecule type" value="Genomic_DNA"/>
</dbReference>
<dbReference type="RefSeq" id="XP_014657402.1">
    <property type="nucleotide sequence ID" value="XM_014801916.1"/>
</dbReference>
<sequence>MNAPIELLKRAGNEALRVNPTVADIDITTHGSDFLWAVFSVMAATGLGTMIWSLKLSRGERAFHYLSAAILATASVAYFSMASDLGATPVTVEFTNYGPAEVNGARPTRSIWYARYIDWTITTPLLLLEILLVSGLPLSTIFVTIFFDLVMIITGLIGALVQSTYKWGYYTMGCVAMFYVFWVIYGPGLKSAAHLGDDFKKAYLYSSLLLTILWTLYPIAWGLADGSNTISPDGEMVFYGVLDLLAKPVFALFHMFALRKCNYSSLHLKSGKFSDYEDLAGNHARAIEAGKASEAGLAGSDGTVNGTGIGNGVGNGTNTLNPAPAMRQAHATHSTTTIFP</sequence>
<dbReference type="GO" id="GO:0005216">
    <property type="term" value="F:monoatomic ion channel activity"/>
    <property type="evidence" value="ECO:0007669"/>
    <property type="project" value="InterPro"/>
</dbReference>
<gene>
    <name evidence="12" type="ORF">PAN0_005c2676</name>
</gene>
<keyword evidence="13" id="KW-1185">Reference proteome</keyword>
<dbReference type="GO" id="GO:0007602">
    <property type="term" value="P:phototransduction"/>
    <property type="evidence" value="ECO:0007669"/>
    <property type="project" value="UniProtKB-KW"/>
</dbReference>
<dbReference type="PRINTS" id="PR00251">
    <property type="entry name" value="BACTRLOPSIN"/>
</dbReference>
<dbReference type="GO" id="GO:0005886">
    <property type="term" value="C:plasma membrane"/>
    <property type="evidence" value="ECO:0007669"/>
    <property type="project" value="TreeGrafter"/>
</dbReference>
<accession>A0A081CCR6</accession>
<protein>
    <submittedName>
        <fullName evidence="12">Heat shock protein 30</fullName>
    </submittedName>
</protein>
<dbReference type="SMART" id="SM01021">
    <property type="entry name" value="Bac_rhodopsin"/>
    <property type="match status" value="1"/>
</dbReference>
<organism evidence="12">
    <name type="scientific">Pseudozyma antarctica</name>
    <name type="common">Yeast</name>
    <name type="synonym">Candida antarctica</name>
    <dbReference type="NCBI Taxonomy" id="84753"/>
    <lineage>
        <taxon>Eukaryota</taxon>
        <taxon>Fungi</taxon>
        <taxon>Dikarya</taxon>
        <taxon>Basidiomycota</taxon>
        <taxon>Ustilaginomycotina</taxon>
        <taxon>Ustilaginomycetes</taxon>
        <taxon>Ustilaginales</taxon>
        <taxon>Ustilaginaceae</taxon>
        <taxon>Moesziomyces</taxon>
    </lineage>
</organism>
<evidence type="ECO:0000313" key="12">
    <source>
        <dbReference type="EMBL" id="GAK64462.1"/>
    </source>
</evidence>
<keyword evidence="10" id="KW-0675">Receptor</keyword>
<comment type="similarity">
    <text evidence="2">Belongs to the archaeal/bacterial/fungal opsin family.</text>
</comment>
<keyword evidence="6" id="KW-0681">Retinal protein</keyword>
<evidence type="ECO:0000256" key="10">
    <source>
        <dbReference type="ARBA" id="ARBA00023170"/>
    </source>
</evidence>
<keyword evidence="12" id="KW-0346">Stress response</keyword>
<evidence type="ECO:0000256" key="3">
    <source>
        <dbReference type="ARBA" id="ARBA00022543"/>
    </source>
</evidence>
<comment type="subcellular location">
    <subcellularLocation>
        <location evidence="1">Membrane</location>
        <topology evidence="1">Multi-pass membrane protein</topology>
    </subcellularLocation>
</comment>
<dbReference type="Gene3D" id="1.20.1070.10">
    <property type="entry name" value="Rhodopsin 7-helix transmembrane proteins"/>
    <property type="match status" value="1"/>
</dbReference>
<dbReference type="InterPro" id="IPR001425">
    <property type="entry name" value="Arc/bac/fun_rhodopsins"/>
</dbReference>
<evidence type="ECO:0000256" key="1">
    <source>
        <dbReference type="ARBA" id="ARBA00004141"/>
    </source>
</evidence>
<dbReference type="Pfam" id="PF01036">
    <property type="entry name" value="Bac_rhodopsin"/>
    <property type="match status" value="1"/>
</dbReference>
<evidence type="ECO:0000256" key="2">
    <source>
        <dbReference type="ARBA" id="ARBA00008130"/>
    </source>
</evidence>
<feature type="transmembrane region" description="Helical" evidence="11">
    <location>
        <begin position="202"/>
        <end position="224"/>
    </location>
</feature>
<feature type="transmembrane region" description="Helical" evidence="11">
    <location>
        <begin position="63"/>
        <end position="81"/>
    </location>
</feature>
<feature type="transmembrane region" description="Helical" evidence="11">
    <location>
        <begin position="34"/>
        <end position="54"/>
    </location>
</feature>
<feature type="transmembrane region" description="Helical" evidence="11">
    <location>
        <begin position="116"/>
        <end position="134"/>
    </location>
</feature>
<dbReference type="PANTHER" id="PTHR28286:SF1">
    <property type="entry name" value="30 KDA HEAT SHOCK PROTEIN-RELATED"/>
    <property type="match status" value="1"/>
</dbReference>
<keyword evidence="7 11" id="KW-1133">Transmembrane helix</keyword>
<dbReference type="FunFam" id="1.20.1070.10:FF:000160">
    <property type="entry name" value="Related to Opsin-1"/>
    <property type="match status" value="1"/>
</dbReference>
<dbReference type="GO" id="GO:0009881">
    <property type="term" value="F:photoreceptor activity"/>
    <property type="evidence" value="ECO:0007669"/>
    <property type="project" value="UniProtKB-KW"/>
</dbReference>
<feature type="transmembrane region" description="Helical" evidence="11">
    <location>
        <begin position="236"/>
        <end position="258"/>
    </location>
</feature>
<dbReference type="InterPro" id="IPR018229">
    <property type="entry name" value="Rhodopsin_retinal_BS"/>
</dbReference>
<feature type="transmembrane region" description="Helical" evidence="11">
    <location>
        <begin position="141"/>
        <end position="161"/>
    </location>
</feature>
<reference evidence="12" key="1">
    <citation type="submission" date="2014-07" db="EMBL/GenBank/DDBJ databases">
        <title>Draft genome sequence of the yeast Pseudozyma antarctica JCM 10317 known as a producer of lipase B which used in a wide range of industrial applications.</title>
        <authorList>
            <person name="Morita T."/>
            <person name="Saika A."/>
            <person name="Koike H."/>
        </authorList>
    </citation>
    <scope>NUCLEOTIDE SEQUENCE</scope>
    <source>
        <strain evidence="12">JCM 10317</strain>
    </source>
</reference>
<dbReference type="HOGENOM" id="CLU_054785_1_1_1"/>
<name>A0A081CCR6_PSEA2</name>